<reference evidence="3 4" key="1">
    <citation type="submission" date="2019-05" db="EMBL/GenBank/DDBJ databases">
        <title>The compact genome of Giardia muris reveals important steps in the evolution of intestinal protozoan parasites.</title>
        <authorList>
            <person name="Xu F."/>
            <person name="Jimenez-Gonzalez A."/>
            <person name="Einarsson E."/>
            <person name="Astvaldsson A."/>
            <person name="Peirasmaki D."/>
            <person name="Eckmann L."/>
            <person name="Andersson J.O."/>
            <person name="Svard S.G."/>
            <person name="Jerlstrom-Hultqvist J."/>
        </authorList>
    </citation>
    <scope>NUCLEOTIDE SEQUENCE [LARGE SCALE GENOMIC DNA]</scope>
    <source>
        <strain evidence="3 4">Roberts-Thomson</strain>
    </source>
</reference>
<keyword evidence="1" id="KW-1133">Transmembrane helix</keyword>
<dbReference type="EMBL" id="VDLU01000002">
    <property type="protein sequence ID" value="TNJ28124.1"/>
    <property type="molecule type" value="Genomic_DNA"/>
</dbReference>
<keyword evidence="4" id="KW-1185">Reference proteome</keyword>
<proteinExistence type="predicted"/>
<sequence length="1100" mass="116867">MLFQVTGLLALALGVCHPALEVQKLTGASDLGKVTDCPCCDFLLEEDIVIDHHVPISDFTGTFNGNGKRLTINSFITSENTSRVGFFAVLRGGHVFNLTVIGPSSLSLGGGITHFGLLAGEAIDPFFYHIQLLTETTITATNAQTSSKSWKYYGGLAGNLLLEGHPMANVLSSSTLNFDFPDYNSYIAVGSLFGAVSGSQRISSVRTSDISVLQVSAPAARRIICGGLVGSVKASRIFSTAVSEGSTLSVTHGASNAEVYLGGLAGEGSQFDYVDSAWVEVECKGNNSTTLQGTCYIGGFVGQLVSTYLDTRLTKGARTRSLGYLRCGDTRTCYVGGLAAYMLHSDISQCESSINIEVDNVVNATVGGLIGLNTGGRIHNSYTVAETLSVMSKPEHDVENATVRAGGLAGEVKRSSSGGFTEVLGCSARIDNFAVTTSDSVSVAGLVGYFNTADVGVLEALQSNDDGGEIRNSGCSVNMFTVTNSTAQSSSTGTITAYIGGLVGYSRLVRITSSYAVVEDMALDLDQKYVYVGGVASVLNTSWVDASFSKLPLVAAVHRANTFYFGGMIGRMVEGSVIVDSYAVVDNVTGNGQAKNLYYGGAIGFIEGLSSVTGSFAMTKYAMLQIGRDNTYFGAFLGDLRINSSVYMSWANGNFTLSGPTSSSSSTSIRLGGFAGRVTNSQVNLSYVHGNFTLTGFKTGLKTRVGAFIGLFSEGGNISYCYAMSSFPNYTFNGNNGTALVNFTSSLEDKYNTSFFRNILCTDCGQKIINGKGNSGKCIYYQTYSGLANYTAYDKGSIPWKSVVAMTDDHSRLPFYIVNESVPRLAQLPNPTTPSALSTPGEVPLNYTLTVENGPPICEIFAFCWVVGELGKWLPPDPAFDNLPLINKGLTNECRGMCRYNDSIKPLPGRVECSSDRSQSFTCQKCVSDNSCNGGTCRRDGICVDCPLGYVGQDCRTAVCMSPSKTPCGGSDTNDPAGQCTLWNGMPVCECNSTFYTYENVCVMRHANWEVTKEEKPPVEEVINDAGISTRDAIIVSVVSAVCCIIAIISGLVFFGIITCSCLSGTKTPRKLLSKRSSSHTTMISADSTELIGSQNMSFI</sequence>
<feature type="transmembrane region" description="Helical" evidence="1">
    <location>
        <begin position="1033"/>
        <end position="1066"/>
    </location>
</feature>
<evidence type="ECO:0000256" key="1">
    <source>
        <dbReference type="SAM" id="Phobius"/>
    </source>
</evidence>
<evidence type="ECO:0000313" key="3">
    <source>
        <dbReference type="EMBL" id="TNJ28124.1"/>
    </source>
</evidence>
<gene>
    <name evidence="3" type="ORF">GMRT_15188</name>
</gene>
<dbReference type="AlphaFoldDB" id="A0A4Z1SQJ1"/>
<keyword evidence="1" id="KW-0472">Membrane</keyword>
<organism evidence="3 4">
    <name type="scientific">Giardia muris</name>
    <dbReference type="NCBI Taxonomy" id="5742"/>
    <lineage>
        <taxon>Eukaryota</taxon>
        <taxon>Metamonada</taxon>
        <taxon>Diplomonadida</taxon>
        <taxon>Hexamitidae</taxon>
        <taxon>Giardiinae</taxon>
        <taxon>Giardia</taxon>
    </lineage>
</organism>
<feature type="signal peptide" evidence="2">
    <location>
        <begin position="1"/>
        <end position="18"/>
    </location>
</feature>
<evidence type="ECO:0000256" key="2">
    <source>
        <dbReference type="SAM" id="SignalP"/>
    </source>
</evidence>
<dbReference type="OrthoDB" id="10266706at2759"/>
<feature type="chain" id="PRO_5021445275" description="EGF-like domain-containing protein" evidence="2">
    <location>
        <begin position="19"/>
        <end position="1100"/>
    </location>
</feature>
<dbReference type="Proteomes" id="UP000315496">
    <property type="component" value="Chromosome 2"/>
</dbReference>
<evidence type="ECO:0008006" key="5">
    <source>
        <dbReference type="Google" id="ProtNLM"/>
    </source>
</evidence>
<keyword evidence="2" id="KW-0732">Signal</keyword>
<evidence type="ECO:0000313" key="4">
    <source>
        <dbReference type="Proteomes" id="UP000315496"/>
    </source>
</evidence>
<name>A0A4Z1SQJ1_GIAMU</name>
<dbReference type="Gene3D" id="2.160.20.110">
    <property type="match status" value="1"/>
</dbReference>
<dbReference type="VEuPathDB" id="GiardiaDB:GMRT_15188"/>
<protein>
    <recommendedName>
        <fullName evidence="5">EGF-like domain-containing protein</fullName>
    </recommendedName>
</protein>
<accession>A0A4Z1SQJ1</accession>
<keyword evidence="1" id="KW-0812">Transmembrane</keyword>
<comment type="caution">
    <text evidence="3">The sequence shown here is derived from an EMBL/GenBank/DDBJ whole genome shotgun (WGS) entry which is preliminary data.</text>
</comment>